<evidence type="ECO:0000256" key="1">
    <source>
        <dbReference type="ARBA" id="ARBA00001946"/>
    </source>
</evidence>
<dbReference type="GO" id="GO:0016787">
    <property type="term" value="F:hydrolase activity"/>
    <property type="evidence" value="ECO:0007669"/>
    <property type="project" value="UniProtKB-KW"/>
</dbReference>
<dbReference type="AlphaFoldDB" id="A0A177HV41"/>
<evidence type="ECO:0000256" key="4">
    <source>
        <dbReference type="ARBA" id="ARBA00022723"/>
    </source>
</evidence>
<dbReference type="InterPro" id="IPR029060">
    <property type="entry name" value="PIN-like_dom_sf"/>
</dbReference>
<dbReference type="InterPro" id="IPR002716">
    <property type="entry name" value="PIN_dom"/>
</dbReference>
<evidence type="ECO:0000259" key="9">
    <source>
        <dbReference type="Pfam" id="PF01850"/>
    </source>
</evidence>
<keyword evidence="6 8" id="KW-0460">Magnesium</keyword>
<keyword evidence="4 8" id="KW-0479">Metal-binding</keyword>
<accession>A0A177HV41</accession>
<dbReference type="Gene3D" id="3.40.50.1010">
    <property type="entry name" value="5'-nuclease"/>
    <property type="match status" value="1"/>
</dbReference>
<evidence type="ECO:0000256" key="6">
    <source>
        <dbReference type="ARBA" id="ARBA00022842"/>
    </source>
</evidence>
<keyword evidence="5 8" id="KW-0378">Hydrolase</keyword>
<dbReference type="PANTHER" id="PTHR33653">
    <property type="entry name" value="RIBONUCLEASE VAPC2"/>
    <property type="match status" value="1"/>
</dbReference>
<dbReference type="HAMAP" id="MF_00265">
    <property type="entry name" value="VapC_Nob1"/>
    <property type="match status" value="1"/>
</dbReference>
<dbReference type="PANTHER" id="PTHR33653:SF1">
    <property type="entry name" value="RIBONUCLEASE VAPC2"/>
    <property type="match status" value="1"/>
</dbReference>
<comment type="caution">
    <text evidence="10">The sequence shown here is derived from an EMBL/GenBank/DDBJ whole genome shotgun (WGS) entry which is preliminary data.</text>
</comment>
<dbReference type="GO" id="GO:0090729">
    <property type="term" value="F:toxin activity"/>
    <property type="evidence" value="ECO:0007669"/>
    <property type="project" value="UniProtKB-KW"/>
</dbReference>
<keyword evidence="11" id="KW-1185">Reference proteome</keyword>
<organism evidence="10 11">
    <name type="scientific">Streptomyces jeddahensis</name>
    <dbReference type="NCBI Taxonomy" id="1716141"/>
    <lineage>
        <taxon>Bacteria</taxon>
        <taxon>Bacillati</taxon>
        <taxon>Actinomycetota</taxon>
        <taxon>Actinomycetes</taxon>
        <taxon>Kitasatosporales</taxon>
        <taxon>Streptomycetaceae</taxon>
        <taxon>Streptomyces</taxon>
    </lineage>
</organism>
<comment type="function">
    <text evidence="8">Toxic component of a toxin-antitoxin (TA) system. An RNase.</text>
</comment>
<dbReference type="EC" id="3.1.-.-" evidence="8"/>
<dbReference type="EMBL" id="LOHS01000064">
    <property type="protein sequence ID" value="OAH14407.1"/>
    <property type="molecule type" value="Genomic_DNA"/>
</dbReference>
<dbReference type="InterPro" id="IPR022907">
    <property type="entry name" value="VapC_family"/>
</dbReference>
<dbReference type="Proteomes" id="UP000077381">
    <property type="component" value="Unassembled WGS sequence"/>
</dbReference>
<evidence type="ECO:0000313" key="11">
    <source>
        <dbReference type="Proteomes" id="UP000077381"/>
    </source>
</evidence>
<keyword evidence="8" id="KW-0800">Toxin</keyword>
<protein>
    <recommendedName>
        <fullName evidence="8">Ribonuclease VapC</fullName>
        <shortName evidence="8">RNase VapC</shortName>
        <ecNumber evidence="8">3.1.-.-</ecNumber>
    </recommendedName>
    <alternativeName>
        <fullName evidence="8">Toxin VapC</fullName>
    </alternativeName>
</protein>
<dbReference type="GO" id="GO:0000287">
    <property type="term" value="F:magnesium ion binding"/>
    <property type="evidence" value="ECO:0007669"/>
    <property type="project" value="UniProtKB-UniRule"/>
</dbReference>
<evidence type="ECO:0000256" key="5">
    <source>
        <dbReference type="ARBA" id="ARBA00022801"/>
    </source>
</evidence>
<sequence>MNYLADTSAVWRLLRGQIGEPWPQHVARGLVSICPPVESELMPGLRADRDYEPFFTMLGRTFGWVPALEEPWPKVIAVQRDLVKIGHHRGPSPMDILIALTAEQHRLTVLHVDDDFAAIAKVRPDISMLRLQPQTG</sequence>
<name>A0A177HV41_9ACTN</name>
<dbReference type="OrthoDB" id="5185254at2"/>
<gene>
    <name evidence="10" type="primary">vapC2</name>
    <name evidence="8" type="synonym">vapC</name>
    <name evidence="10" type="ORF">STSP_22340</name>
</gene>
<dbReference type="Pfam" id="PF01850">
    <property type="entry name" value="PIN"/>
    <property type="match status" value="1"/>
</dbReference>
<comment type="cofactor">
    <cofactor evidence="1 8">
        <name>Mg(2+)</name>
        <dbReference type="ChEBI" id="CHEBI:18420"/>
    </cofactor>
</comment>
<keyword evidence="2 8" id="KW-1277">Toxin-antitoxin system</keyword>
<dbReference type="InterPro" id="IPR050556">
    <property type="entry name" value="Type_II_TA_system_RNase"/>
</dbReference>
<dbReference type="RefSeq" id="WP_067275364.1">
    <property type="nucleotide sequence ID" value="NZ_LOHS01000064.1"/>
</dbReference>
<evidence type="ECO:0000256" key="2">
    <source>
        <dbReference type="ARBA" id="ARBA00022649"/>
    </source>
</evidence>
<feature type="domain" description="PIN" evidence="9">
    <location>
        <begin position="4"/>
        <end position="121"/>
    </location>
</feature>
<evidence type="ECO:0000256" key="3">
    <source>
        <dbReference type="ARBA" id="ARBA00022722"/>
    </source>
</evidence>
<feature type="binding site" evidence="8">
    <location>
        <position position="95"/>
    </location>
    <ligand>
        <name>Mg(2+)</name>
        <dbReference type="ChEBI" id="CHEBI:18420"/>
    </ligand>
</feature>
<dbReference type="STRING" id="1716141.STSP_22340"/>
<proteinExistence type="inferred from homology"/>
<evidence type="ECO:0000256" key="7">
    <source>
        <dbReference type="ARBA" id="ARBA00038093"/>
    </source>
</evidence>
<comment type="similarity">
    <text evidence="7 8">Belongs to the PINc/VapC protein family.</text>
</comment>
<keyword evidence="3 8" id="KW-0540">Nuclease</keyword>
<evidence type="ECO:0000313" key="10">
    <source>
        <dbReference type="EMBL" id="OAH14407.1"/>
    </source>
</evidence>
<dbReference type="SUPFAM" id="SSF88723">
    <property type="entry name" value="PIN domain-like"/>
    <property type="match status" value="1"/>
</dbReference>
<feature type="binding site" evidence="8">
    <location>
        <position position="6"/>
    </location>
    <ligand>
        <name>Mg(2+)</name>
        <dbReference type="ChEBI" id="CHEBI:18420"/>
    </ligand>
</feature>
<reference evidence="10 11" key="1">
    <citation type="submission" date="2015-12" db="EMBL/GenBank/DDBJ databases">
        <title>Genome sequence of Streptomyces sp. G25.</title>
        <authorList>
            <person name="Poehlein A."/>
            <person name="Roettig A."/>
            <person name="Hiessl S."/>
            <person name="Hauschild P."/>
            <person name="Schauer J."/>
            <person name="Madkour M.H."/>
            <person name="Al-Ansari A.M."/>
            <person name="Almakishah N.H."/>
            <person name="Steinbuechel A."/>
            <person name="Daniel R."/>
        </authorList>
    </citation>
    <scope>NUCLEOTIDE SEQUENCE [LARGE SCALE GENOMIC DNA]</scope>
    <source>
        <strain evidence="11">G25(2015)</strain>
    </source>
</reference>
<dbReference type="CDD" id="cd18755">
    <property type="entry name" value="PIN_MtVapC3_VapC21-like"/>
    <property type="match status" value="1"/>
</dbReference>
<dbReference type="GO" id="GO:0004540">
    <property type="term" value="F:RNA nuclease activity"/>
    <property type="evidence" value="ECO:0007669"/>
    <property type="project" value="InterPro"/>
</dbReference>
<evidence type="ECO:0000256" key="8">
    <source>
        <dbReference type="HAMAP-Rule" id="MF_00265"/>
    </source>
</evidence>
<dbReference type="PATRIC" id="fig|1716141.3.peg.2347"/>